<gene>
    <name evidence="2" type="ORF">Q9K01_06015</name>
</gene>
<proteinExistence type="predicted"/>
<feature type="transmembrane region" description="Helical" evidence="1">
    <location>
        <begin position="6"/>
        <end position="23"/>
    </location>
</feature>
<evidence type="ECO:0000313" key="2">
    <source>
        <dbReference type="EMBL" id="MDP4539173.1"/>
    </source>
</evidence>
<accession>A0ABT9H779</accession>
<dbReference type="RefSeq" id="WP_305929314.1">
    <property type="nucleotide sequence ID" value="NZ_JAVAIL010000002.1"/>
</dbReference>
<keyword evidence="1" id="KW-0812">Transmembrane</keyword>
<dbReference type="Proteomes" id="UP001235664">
    <property type="component" value="Unassembled WGS sequence"/>
</dbReference>
<comment type="caution">
    <text evidence="2">The sequence shown here is derived from an EMBL/GenBank/DDBJ whole genome shotgun (WGS) entry which is preliminary data.</text>
</comment>
<protein>
    <submittedName>
        <fullName evidence="2">Uncharacterized protein</fullName>
    </submittedName>
</protein>
<name>A0ABT9H779_9SPHN</name>
<organism evidence="2 3">
    <name type="scientific">Qipengyuania benthica</name>
    <dbReference type="NCBI Taxonomy" id="3067651"/>
    <lineage>
        <taxon>Bacteria</taxon>
        <taxon>Pseudomonadati</taxon>
        <taxon>Pseudomonadota</taxon>
        <taxon>Alphaproteobacteria</taxon>
        <taxon>Sphingomonadales</taxon>
        <taxon>Erythrobacteraceae</taxon>
        <taxon>Qipengyuania</taxon>
    </lineage>
</organism>
<keyword evidence="1" id="KW-1133">Transmembrane helix</keyword>
<keyword evidence="1" id="KW-0472">Membrane</keyword>
<evidence type="ECO:0000256" key="1">
    <source>
        <dbReference type="SAM" id="Phobius"/>
    </source>
</evidence>
<evidence type="ECO:0000313" key="3">
    <source>
        <dbReference type="Proteomes" id="UP001235664"/>
    </source>
</evidence>
<dbReference type="EMBL" id="JAVAIL010000002">
    <property type="protein sequence ID" value="MDP4539173.1"/>
    <property type="molecule type" value="Genomic_DNA"/>
</dbReference>
<keyword evidence="3" id="KW-1185">Reference proteome</keyword>
<sequence>MKGQRIGMIAAFILLSILILAWYDGGEEAMRPIEQAVPLPQAVR</sequence>
<reference evidence="2 3" key="1">
    <citation type="submission" date="2023-08" db="EMBL/GenBank/DDBJ databases">
        <title>genomic of DY56.</title>
        <authorList>
            <person name="Wang Y."/>
        </authorList>
    </citation>
    <scope>NUCLEOTIDE SEQUENCE [LARGE SCALE GENOMIC DNA]</scope>
    <source>
        <strain evidence="2 3">DY56-A-20</strain>
    </source>
</reference>